<dbReference type="SUPFAM" id="SSF103473">
    <property type="entry name" value="MFS general substrate transporter"/>
    <property type="match status" value="1"/>
</dbReference>
<keyword evidence="2" id="KW-0813">Transport</keyword>
<evidence type="ECO:0000256" key="1">
    <source>
        <dbReference type="ARBA" id="ARBA00004651"/>
    </source>
</evidence>
<evidence type="ECO:0000256" key="4">
    <source>
        <dbReference type="ARBA" id="ARBA00022692"/>
    </source>
</evidence>
<dbReference type="EMBL" id="JAUMKJ010000005">
    <property type="protein sequence ID" value="MDO3676485.1"/>
    <property type="molecule type" value="Genomic_DNA"/>
</dbReference>
<organism evidence="9 10">
    <name type="scientific">Paenibacillus ehimensis</name>
    <dbReference type="NCBI Taxonomy" id="79264"/>
    <lineage>
        <taxon>Bacteria</taxon>
        <taxon>Bacillati</taxon>
        <taxon>Bacillota</taxon>
        <taxon>Bacilli</taxon>
        <taxon>Bacillales</taxon>
        <taxon>Paenibacillaceae</taxon>
        <taxon>Paenibacillus</taxon>
    </lineage>
</organism>
<keyword evidence="6 7" id="KW-0472">Membrane</keyword>
<feature type="domain" description="Major facilitator superfamily (MFS) profile" evidence="8">
    <location>
        <begin position="20"/>
        <end position="410"/>
    </location>
</feature>
<comment type="caution">
    <text evidence="9">The sequence shown here is derived from an EMBL/GenBank/DDBJ whole genome shotgun (WGS) entry which is preliminary data.</text>
</comment>
<feature type="transmembrane region" description="Helical" evidence="7">
    <location>
        <begin position="57"/>
        <end position="79"/>
    </location>
</feature>
<feature type="transmembrane region" description="Helical" evidence="7">
    <location>
        <begin position="21"/>
        <end position="45"/>
    </location>
</feature>
<feature type="transmembrane region" description="Helical" evidence="7">
    <location>
        <begin position="388"/>
        <end position="406"/>
    </location>
</feature>
<evidence type="ECO:0000256" key="3">
    <source>
        <dbReference type="ARBA" id="ARBA00022475"/>
    </source>
</evidence>
<evidence type="ECO:0000256" key="2">
    <source>
        <dbReference type="ARBA" id="ARBA00022448"/>
    </source>
</evidence>
<dbReference type="PANTHER" id="PTHR43414:SF6">
    <property type="entry name" value="MULTIDRUG RESISTANCE PROTEIN MDTG"/>
    <property type="match status" value="1"/>
</dbReference>
<gene>
    <name evidence="9" type="ORF">Q3C12_05685</name>
</gene>
<dbReference type="Gene3D" id="1.20.1250.20">
    <property type="entry name" value="MFS general substrate transporter like domains"/>
    <property type="match status" value="2"/>
</dbReference>
<dbReference type="Proteomes" id="UP001168883">
    <property type="component" value="Unassembled WGS sequence"/>
</dbReference>
<feature type="transmembrane region" description="Helical" evidence="7">
    <location>
        <begin position="91"/>
        <end position="109"/>
    </location>
</feature>
<sequence length="421" mass="45194">METSETAVSTIPNRRRETANFGILWGGHFLSVFSSMVIAPLLPFYMERLGAEDEASVLLWSGLSLAASPISAALTAPLWGRLGDLTSRKIMVVRALLGSAVVLTTMGFADTPFQLFVLRLFQGALGGVVDAVSAYAASEAKPQEQGRVRGKLEGAIAAGSMLGPLVGGLLLSVIGYQPLFTLLGVSLGLWTAVSFFGLRETRRERASGSAVSSFGMGRQWILLLGDRKVRLFLLAGIMANFGIYGLLTVLPVYVKQLVEEPSHTAVWVGVLQAVNWASVWIASSWWGKRNDRHPIRLNYAAASILCGLAILMQTMAPSIAWLIPLRILQGLASSALLQSVFLTVTRSSSVDQLGFRMGLSRSILFTGQIMGPMASGTLSSLVGASKLFALHGLAIILSGVLVWVFGKPKEAPKWLRQESGF</sequence>
<dbReference type="PRINTS" id="PR01035">
    <property type="entry name" value="TCRTETA"/>
</dbReference>
<evidence type="ECO:0000313" key="10">
    <source>
        <dbReference type="Proteomes" id="UP001168883"/>
    </source>
</evidence>
<dbReference type="PROSITE" id="PS50850">
    <property type="entry name" value="MFS"/>
    <property type="match status" value="1"/>
</dbReference>
<keyword evidence="10" id="KW-1185">Reference proteome</keyword>
<evidence type="ECO:0000256" key="6">
    <source>
        <dbReference type="ARBA" id="ARBA00023136"/>
    </source>
</evidence>
<keyword evidence="3" id="KW-1003">Cell membrane</keyword>
<keyword evidence="4 7" id="KW-0812">Transmembrane</keyword>
<comment type="subcellular location">
    <subcellularLocation>
        <location evidence="1">Cell membrane</location>
        <topology evidence="1">Multi-pass membrane protein</topology>
    </subcellularLocation>
</comment>
<dbReference type="PANTHER" id="PTHR43414">
    <property type="entry name" value="MULTIDRUG RESISTANCE PROTEIN MDTG"/>
    <property type="match status" value="1"/>
</dbReference>
<evidence type="ECO:0000259" key="8">
    <source>
        <dbReference type="PROSITE" id="PS50850"/>
    </source>
</evidence>
<proteinExistence type="predicted"/>
<evidence type="ECO:0000256" key="7">
    <source>
        <dbReference type="SAM" id="Phobius"/>
    </source>
</evidence>
<dbReference type="RefSeq" id="WP_302877510.1">
    <property type="nucleotide sequence ID" value="NZ_JAUMKJ010000005.1"/>
</dbReference>
<dbReference type="InterPro" id="IPR001958">
    <property type="entry name" value="Tet-R_TetA/multi-R_MdtG-like"/>
</dbReference>
<dbReference type="InterPro" id="IPR011701">
    <property type="entry name" value="MFS"/>
</dbReference>
<feature type="transmembrane region" description="Helical" evidence="7">
    <location>
        <begin position="297"/>
        <end position="315"/>
    </location>
</feature>
<accession>A0ABT8V4Y6</accession>
<feature type="transmembrane region" description="Helical" evidence="7">
    <location>
        <begin position="265"/>
        <end position="285"/>
    </location>
</feature>
<dbReference type="InterPro" id="IPR020846">
    <property type="entry name" value="MFS_dom"/>
</dbReference>
<protein>
    <submittedName>
        <fullName evidence="9">MFS transporter</fullName>
    </submittedName>
</protein>
<dbReference type="InterPro" id="IPR036259">
    <property type="entry name" value="MFS_trans_sf"/>
</dbReference>
<keyword evidence="5 7" id="KW-1133">Transmembrane helix</keyword>
<name>A0ABT8V4Y6_9BACL</name>
<dbReference type="Pfam" id="PF07690">
    <property type="entry name" value="MFS_1"/>
    <property type="match status" value="1"/>
</dbReference>
<feature type="transmembrane region" description="Helical" evidence="7">
    <location>
        <begin position="231"/>
        <end position="253"/>
    </location>
</feature>
<reference evidence="9" key="1">
    <citation type="submission" date="2023-07" db="EMBL/GenBank/DDBJ databases">
        <authorList>
            <person name="Aktuganov G."/>
            <person name="Boyko T."/>
            <person name="Delegan Y."/>
            <person name="Galimzianova N."/>
            <person name="Gilvanova E."/>
            <person name="Korobov V."/>
            <person name="Kuzmina L."/>
            <person name="Melentiev A."/>
            <person name="Milman P."/>
            <person name="Ryabova A."/>
            <person name="Stupak E."/>
            <person name="Yasakov T."/>
            <person name="Zharikova N."/>
            <person name="Zhurenko E."/>
        </authorList>
    </citation>
    <scope>NUCLEOTIDE SEQUENCE</scope>
    <source>
        <strain evidence="9">IB-739</strain>
    </source>
</reference>
<evidence type="ECO:0000313" key="9">
    <source>
        <dbReference type="EMBL" id="MDO3676485.1"/>
    </source>
</evidence>
<feature type="transmembrane region" description="Helical" evidence="7">
    <location>
        <begin position="180"/>
        <end position="198"/>
    </location>
</feature>
<evidence type="ECO:0000256" key="5">
    <source>
        <dbReference type="ARBA" id="ARBA00022989"/>
    </source>
</evidence>